<keyword evidence="2" id="KW-1185">Reference proteome</keyword>
<dbReference type="Proteomes" id="UP000325440">
    <property type="component" value="Unassembled WGS sequence"/>
</dbReference>
<sequence>MSTEHVEHKKTVSLDLNYKGKDEQSTNYCKTPVDNTISSNSLNVCNTNGKDKSSTMMLSVNDTSDGKLIESNSSSGLNKVECEFLVNLLGRENLENVYCDSEDVNKIAEIVKKNLKNIEPSTIGTIEINTQQFIDLNLFRAAEELHQLVSKNKDVEIIDDSNISDSSATKQSSVTQNQHKSISTDNFTTNIKFESSNQDLQLYTQDQDPDLIVFKEMCEELSKIKECEKVIEKGSNLLPVQDNTMKQININQVNVNVICCSNCTKYVPSTSKDNSSINFNIFKDNNTIKGLPITKDKCENQTKSFENLNTLSYKHQHKKFKTNTSKNILKINSESHLNNIVNKSSPSNKIGLFNLSSSEDKEYCALSENIKRKKNNIDSLIPNKCKKKIHPTFYSSASGIIHKDMLVQINSKSHSDNIVNKPDVSNTLDLIPLTSSDDEDFVSNEYLYKRSLIENKYSKKIEPIFCCSPYGIIHEDMLNQINNRK</sequence>
<accession>A0A5E4NIW8</accession>
<organism evidence="1 2">
    <name type="scientific">Cinara cedri</name>
    <dbReference type="NCBI Taxonomy" id="506608"/>
    <lineage>
        <taxon>Eukaryota</taxon>
        <taxon>Metazoa</taxon>
        <taxon>Ecdysozoa</taxon>
        <taxon>Arthropoda</taxon>
        <taxon>Hexapoda</taxon>
        <taxon>Insecta</taxon>
        <taxon>Pterygota</taxon>
        <taxon>Neoptera</taxon>
        <taxon>Paraneoptera</taxon>
        <taxon>Hemiptera</taxon>
        <taxon>Sternorrhyncha</taxon>
        <taxon>Aphidomorpha</taxon>
        <taxon>Aphidoidea</taxon>
        <taxon>Aphididae</taxon>
        <taxon>Lachninae</taxon>
        <taxon>Cinara</taxon>
    </lineage>
</organism>
<name>A0A5E4NIW8_9HEMI</name>
<evidence type="ECO:0000313" key="2">
    <source>
        <dbReference type="Proteomes" id="UP000325440"/>
    </source>
</evidence>
<dbReference type="OrthoDB" id="6607006at2759"/>
<dbReference type="EMBL" id="CABPRJ010002370">
    <property type="protein sequence ID" value="VVC43602.1"/>
    <property type="molecule type" value="Genomic_DNA"/>
</dbReference>
<evidence type="ECO:0000313" key="1">
    <source>
        <dbReference type="EMBL" id="VVC43602.1"/>
    </source>
</evidence>
<protein>
    <submittedName>
        <fullName evidence="1">Uncharacterized protein</fullName>
    </submittedName>
</protein>
<gene>
    <name evidence="1" type="ORF">CINCED_3A024966</name>
</gene>
<dbReference type="AlphaFoldDB" id="A0A5E4NIW8"/>
<proteinExistence type="predicted"/>
<reference evidence="1 2" key="1">
    <citation type="submission" date="2019-08" db="EMBL/GenBank/DDBJ databases">
        <authorList>
            <person name="Alioto T."/>
            <person name="Alioto T."/>
            <person name="Gomez Garrido J."/>
        </authorList>
    </citation>
    <scope>NUCLEOTIDE SEQUENCE [LARGE SCALE GENOMIC DNA]</scope>
</reference>